<evidence type="ECO:0000256" key="1">
    <source>
        <dbReference type="SAM" id="MobiDB-lite"/>
    </source>
</evidence>
<organism evidence="2 3">
    <name type="scientific">Mycena metata</name>
    <dbReference type="NCBI Taxonomy" id="1033252"/>
    <lineage>
        <taxon>Eukaryota</taxon>
        <taxon>Fungi</taxon>
        <taxon>Dikarya</taxon>
        <taxon>Basidiomycota</taxon>
        <taxon>Agaricomycotina</taxon>
        <taxon>Agaricomycetes</taxon>
        <taxon>Agaricomycetidae</taxon>
        <taxon>Agaricales</taxon>
        <taxon>Marasmiineae</taxon>
        <taxon>Mycenaceae</taxon>
        <taxon>Mycena</taxon>
    </lineage>
</organism>
<dbReference type="Gene3D" id="3.40.50.2000">
    <property type="entry name" value="Glycogen Phosphorylase B"/>
    <property type="match status" value="1"/>
</dbReference>
<evidence type="ECO:0000313" key="3">
    <source>
        <dbReference type="Proteomes" id="UP001215598"/>
    </source>
</evidence>
<evidence type="ECO:0000313" key="2">
    <source>
        <dbReference type="EMBL" id="KAJ7714859.1"/>
    </source>
</evidence>
<protein>
    <submittedName>
        <fullName evidence="2">Uncharacterized protein</fullName>
    </submittedName>
</protein>
<dbReference type="Proteomes" id="UP001215598">
    <property type="component" value="Unassembled WGS sequence"/>
</dbReference>
<accession>A0AAD7H8X4</accession>
<keyword evidence="3" id="KW-1185">Reference proteome</keyword>
<comment type="caution">
    <text evidence="2">The sequence shown here is derived from an EMBL/GenBank/DDBJ whole genome shotgun (WGS) entry which is preliminary data.</text>
</comment>
<reference evidence="2" key="1">
    <citation type="submission" date="2023-03" db="EMBL/GenBank/DDBJ databases">
        <title>Massive genome expansion in bonnet fungi (Mycena s.s.) driven by repeated elements and novel gene families across ecological guilds.</title>
        <authorList>
            <consortium name="Lawrence Berkeley National Laboratory"/>
            <person name="Harder C.B."/>
            <person name="Miyauchi S."/>
            <person name="Viragh M."/>
            <person name="Kuo A."/>
            <person name="Thoen E."/>
            <person name="Andreopoulos B."/>
            <person name="Lu D."/>
            <person name="Skrede I."/>
            <person name="Drula E."/>
            <person name="Henrissat B."/>
            <person name="Morin E."/>
            <person name="Kohler A."/>
            <person name="Barry K."/>
            <person name="LaButti K."/>
            <person name="Morin E."/>
            <person name="Salamov A."/>
            <person name="Lipzen A."/>
            <person name="Mereny Z."/>
            <person name="Hegedus B."/>
            <person name="Baldrian P."/>
            <person name="Stursova M."/>
            <person name="Weitz H."/>
            <person name="Taylor A."/>
            <person name="Grigoriev I.V."/>
            <person name="Nagy L.G."/>
            <person name="Martin F."/>
            <person name="Kauserud H."/>
        </authorList>
    </citation>
    <scope>NUCLEOTIDE SEQUENCE</scope>
    <source>
        <strain evidence="2">CBHHK182m</strain>
    </source>
</reference>
<proteinExistence type="predicted"/>
<sequence>MVHGDDASAARADEGRGMTRAECEGAKSYADTAILRPGIQPKLAALRALYEGKKIIVGRDKLDVVKGCFP</sequence>
<feature type="region of interest" description="Disordered" evidence="1">
    <location>
        <begin position="1"/>
        <end position="21"/>
    </location>
</feature>
<dbReference type="EMBL" id="JARKIB010000318">
    <property type="protein sequence ID" value="KAJ7714859.1"/>
    <property type="molecule type" value="Genomic_DNA"/>
</dbReference>
<gene>
    <name evidence="2" type="ORF">B0H16DRAFT_1742372</name>
</gene>
<name>A0AAD7H8X4_9AGAR</name>
<dbReference type="AlphaFoldDB" id="A0AAD7H8X4"/>